<feature type="transmembrane region" description="Helical" evidence="10">
    <location>
        <begin position="203"/>
        <end position="227"/>
    </location>
</feature>
<dbReference type="Proteomes" id="UP001247542">
    <property type="component" value="Unassembled WGS sequence"/>
</dbReference>
<keyword evidence="4" id="KW-0997">Cell inner membrane</keyword>
<feature type="transmembrane region" description="Helical" evidence="10">
    <location>
        <begin position="122"/>
        <end position="147"/>
    </location>
</feature>
<dbReference type="PANTHER" id="PTHR30520:SF10">
    <property type="entry name" value="FORMATE CHANNEL FOCA-RELATED"/>
    <property type="match status" value="1"/>
</dbReference>
<dbReference type="InterPro" id="IPR024002">
    <property type="entry name" value="For/NO2_transpt_CS"/>
</dbReference>
<dbReference type="Gene3D" id="1.20.1080.10">
    <property type="entry name" value="Glycerol uptake facilitator protein"/>
    <property type="match status" value="1"/>
</dbReference>
<keyword evidence="7 10" id="KW-0472">Membrane</keyword>
<keyword evidence="3" id="KW-1003">Cell membrane</keyword>
<evidence type="ECO:0000256" key="6">
    <source>
        <dbReference type="ARBA" id="ARBA00022989"/>
    </source>
</evidence>
<evidence type="ECO:0000256" key="9">
    <source>
        <dbReference type="ARBA" id="ARBA00049660"/>
    </source>
</evidence>
<keyword evidence="12" id="KW-1185">Reference proteome</keyword>
<evidence type="ECO:0000256" key="1">
    <source>
        <dbReference type="ARBA" id="ARBA00004429"/>
    </source>
</evidence>
<gene>
    <name evidence="11" type="ORF">QS713_02150</name>
</gene>
<dbReference type="PANTHER" id="PTHR30520">
    <property type="entry name" value="FORMATE TRANSPORTER-RELATED"/>
    <property type="match status" value="1"/>
</dbReference>
<reference evidence="11 12" key="1">
    <citation type="submission" date="2023-06" db="EMBL/GenBank/DDBJ databases">
        <title>Draft genome sequence of Gleimia hominis type strain CCUG 57540T.</title>
        <authorList>
            <person name="Salva-Serra F."/>
            <person name="Cardew S."/>
            <person name="Jensie Markopoulos S."/>
            <person name="Ohlen M."/>
            <person name="Inganas E."/>
            <person name="Svensson-Stadler L."/>
            <person name="Moore E.R.B."/>
        </authorList>
    </citation>
    <scope>NUCLEOTIDE SEQUENCE [LARGE SCALE GENOMIC DNA]</scope>
    <source>
        <strain evidence="11 12">CCUG 57540</strain>
    </source>
</reference>
<feature type="transmembrane region" description="Helical" evidence="10">
    <location>
        <begin position="80"/>
        <end position="101"/>
    </location>
</feature>
<evidence type="ECO:0000256" key="8">
    <source>
        <dbReference type="ARBA" id="ARBA00035914"/>
    </source>
</evidence>
<feature type="transmembrane region" description="Helical" evidence="10">
    <location>
        <begin position="176"/>
        <end position="196"/>
    </location>
</feature>
<accession>A0ABU3IAD5</accession>
<dbReference type="NCBIfam" id="TIGR00790">
    <property type="entry name" value="fnt"/>
    <property type="match status" value="1"/>
</dbReference>
<comment type="similarity">
    <text evidence="9">Belongs to the FNT transporter (TC 1.A.16) family.</text>
</comment>
<dbReference type="PROSITE" id="PS01005">
    <property type="entry name" value="FORMATE_NITRITE_TP_1"/>
    <property type="match status" value="1"/>
</dbReference>
<dbReference type="InterPro" id="IPR023271">
    <property type="entry name" value="Aquaporin-like"/>
</dbReference>
<keyword evidence="5 10" id="KW-0812">Transmembrane</keyword>
<comment type="subcellular location">
    <subcellularLocation>
        <location evidence="1">Cell inner membrane</location>
        <topology evidence="1">Multi-pass membrane protein</topology>
    </subcellularLocation>
</comment>
<feature type="transmembrane region" description="Helical" evidence="10">
    <location>
        <begin position="247"/>
        <end position="272"/>
    </location>
</feature>
<keyword evidence="6 10" id="KW-1133">Transmembrane helix</keyword>
<sequence length="282" mass="29359">MSKPIKPAQSSSSAGTQSAIASPKQIVGIAANAMLGKATARPTKMFMLAVSAGAFIALGFTFFTTVATGSSRLPFGVAKLLSGLVFSVGLGLVIITGADLFTSTTMNLVAKAKGMLNWSQVLTHWAIVYVGNLVGSLGVVALCYFGGLQKNANGAWGQTIVATASAKLSHTPLECFVLGIGCNLAVCLAVWLSYAGKSLTDKIVAVVGPISLFVAVGFEHSVANMYMLPYGLLLDYGNGPLTLFNALFVNLLPVTLGNILGGGVFVGIYFWYAHKDPQPAER</sequence>
<evidence type="ECO:0000256" key="5">
    <source>
        <dbReference type="ARBA" id="ARBA00022692"/>
    </source>
</evidence>
<evidence type="ECO:0000313" key="11">
    <source>
        <dbReference type="EMBL" id="MDT3766866.1"/>
    </source>
</evidence>
<comment type="catalytic activity">
    <reaction evidence="8">
        <text>formate(in) = formate(out)</text>
        <dbReference type="Rhea" id="RHEA:29679"/>
        <dbReference type="ChEBI" id="CHEBI:15740"/>
    </reaction>
</comment>
<evidence type="ECO:0000256" key="2">
    <source>
        <dbReference type="ARBA" id="ARBA00022448"/>
    </source>
</evidence>
<name>A0ABU3IAD5_9ACTO</name>
<evidence type="ECO:0000256" key="7">
    <source>
        <dbReference type="ARBA" id="ARBA00023136"/>
    </source>
</evidence>
<evidence type="ECO:0000313" key="12">
    <source>
        <dbReference type="Proteomes" id="UP001247542"/>
    </source>
</evidence>
<dbReference type="InterPro" id="IPR000292">
    <property type="entry name" value="For/NO2_transpt"/>
</dbReference>
<protein>
    <submittedName>
        <fullName evidence="11">Formate/nitrite family transporter</fullName>
    </submittedName>
</protein>
<evidence type="ECO:0000256" key="3">
    <source>
        <dbReference type="ARBA" id="ARBA00022475"/>
    </source>
</evidence>
<dbReference type="Pfam" id="PF01226">
    <property type="entry name" value="Form_Nir_trans"/>
    <property type="match status" value="1"/>
</dbReference>
<keyword evidence="2" id="KW-0813">Transport</keyword>
<evidence type="ECO:0000256" key="10">
    <source>
        <dbReference type="SAM" id="Phobius"/>
    </source>
</evidence>
<dbReference type="RefSeq" id="WP_313272079.1">
    <property type="nucleotide sequence ID" value="NZ_JASXSX010000001.1"/>
</dbReference>
<feature type="transmembrane region" description="Helical" evidence="10">
    <location>
        <begin position="45"/>
        <end position="68"/>
    </location>
</feature>
<dbReference type="EMBL" id="JASXSX010000001">
    <property type="protein sequence ID" value="MDT3766866.1"/>
    <property type="molecule type" value="Genomic_DNA"/>
</dbReference>
<comment type="caution">
    <text evidence="11">The sequence shown here is derived from an EMBL/GenBank/DDBJ whole genome shotgun (WGS) entry which is preliminary data.</text>
</comment>
<organism evidence="11 12">
    <name type="scientific">Gleimia hominis</name>
    <dbReference type="NCBI Taxonomy" id="595468"/>
    <lineage>
        <taxon>Bacteria</taxon>
        <taxon>Bacillati</taxon>
        <taxon>Actinomycetota</taxon>
        <taxon>Actinomycetes</taxon>
        <taxon>Actinomycetales</taxon>
        <taxon>Actinomycetaceae</taxon>
        <taxon>Gleimia</taxon>
    </lineage>
</organism>
<evidence type="ECO:0000256" key="4">
    <source>
        <dbReference type="ARBA" id="ARBA00022519"/>
    </source>
</evidence>
<proteinExistence type="inferred from homology"/>